<gene>
    <name evidence="2" type="ORF">J0A67_00875</name>
</gene>
<protein>
    <submittedName>
        <fullName evidence="2">MBL fold metallo-hydrolase</fullName>
    </submittedName>
</protein>
<dbReference type="InterPro" id="IPR001279">
    <property type="entry name" value="Metallo-B-lactamas"/>
</dbReference>
<keyword evidence="3" id="KW-1185">Reference proteome</keyword>
<reference evidence="2 3" key="1">
    <citation type="submission" date="2021-03" db="EMBL/GenBank/DDBJ databases">
        <title>novel species isolated from a fishpond in China.</title>
        <authorList>
            <person name="Lu H."/>
            <person name="Cai Z."/>
        </authorList>
    </citation>
    <scope>NUCLEOTIDE SEQUENCE [LARGE SCALE GENOMIC DNA]</scope>
    <source>
        <strain evidence="2 3">JCM 31546</strain>
    </source>
</reference>
<proteinExistence type="predicted"/>
<organism evidence="2 3">
    <name type="scientific">Algoriphagus aestuariicola</name>
    <dbReference type="NCBI Taxonomy" id="1852016"/>
    <lineage>
        <taxon>Bacteria</taxon>
        <taxon>Pseudomonadati</taxon>
        <taxon>Bacteroidota</taxon>
        <taxon>Cytophagia</taxon>
        <taxon>Cytophagales</taxon>
        <taxon>Cyclobacteriaceae</taxon>
        <taxon>Algoriphagus</taxon>
    </lineage>
</organism>
<feature type="domain" description="Metallo-beta-lactamase" evidence="1">
    <location>
        <begin position="116"/>
        <end position="311"/>
    </location>
</feature>
<dbReference type="Proteomes" id="UP000664698">
    <property type="component" value="Unassembled WGS sequence"/>
</dbReference>
<dbReference type="InterPro" id="IPR024884">
    <property type="entry name" value="NAPE-PLD"/>
</dbReference>
<evidence type="ECO:0000259" key="1">
    <source>
        <dbReference type="Pfam" id="PF12706"/>
    </source>
</evidence>
<name>A0ABS3BJB2_9BACT</name>
<comment type="caution">
    <text evidence="2">The sequence shown here is derived from an EMBL/GenBank/DDBJ whole genome shotgun (WGS) entry which is preliminary data.</text>
</comment>
<evidence type="ECO:0000313" key="3">
    <source>
        <dbReference type="Proteomes" id="UP000664698"/>
    </source>
</evidence>
<evidence type="ECO:0000313" key="2">
    <source>
        <dbReference type="EMBL" id="MBN7799389.1"/>
    </source>
</evidence>
<accession>A0ABS3BJB2</accession>
<dbReference type="EMBL" id="JAFKCW010000001">
    <property type="protein sequence ID" value="MBN7799389.1"/>
    <property type="molecule type" value="Genomic_DNA"/>
</dbReference>
<dbReference type="PANTHER" id="PTHR15032:SF4">
    <property type="entry name" value="N-ACYL-PHOSPHATIDYLETHANOLAMINE-HYDROLYZING PHOSPHOLIPASE D"/>
    <property type="match status" value="1"/>
</dbReference>
<dbReference type="InterPro" id="IPR036866">
    <property type="entry name" value="RibonucZ/Hydroxyglut_hydro"/>
</dbReference>
<sequence length="366" mass="41020">MTIGILAVVAVIAAIGLIYLQFPQFGQKPNGERLERIKQSPNYRDGQFQNISPSPVLVEGYSYTTVMYEYLFGRTPNLTPSAPIPNIKSDLKSLPKEQDLLVWFGHSSYLLQLDGTTFLVDPVLSGYASPSSLLTKAFEGSNVYQVEDLPQIDYLLISHDHYDHLDYETITKLKGKVGTVICGLGVGAHFEAWGYDPAKVIERDWWEEITFDKEVKVHLTPARHFSGRGIQPGKTLWTSYVIETQSKKIYVGGDSGYDTHFAAIAEKFGGFDLAIIENGQYDVAWRNIHVLPEDAIQASKDLNAKTVFPVHSGKFKLANHPWDEPYLRISELANTAGIPLVTPIIGQLVDLNDSTQTFPKWWEKVK</sequence>
<dbReference type="SUPFAM" id="SSF56281">
    <property type="entry name" value="Metallo-hydrolase/oxidoreductase"/>
    <property type="match status" value="1"/>
</dbReference>
<dbReference type="Gene3D" id="3.60.15.10">
    <property type="entry name" value="Ribonuclease Z/Hydroxyacylglutathione hydrolase-like"/>
    <property type="match status" value="1"/>
</dbReference>
<dbReference type="Pfam" id="PF12706">
    <property type="entry name" value="Lactamase_B_2"/>
    <property type="match status" value="1"/>
</dbReference>
<dbReference type="PANTHER" id="PTHR15032">
    <property type="entry name" value="N-ACYL-PHOSPHATIDYLETHANOLAMINE-HYDROLYZING PHOSPHOLIPASE D"/>
    <property type="match status" value="1"/>
</dbReference>
<dbReference type="PIRSF" id="PIRSF038896">
    <property type="entry name" value="NAPE-PLD"/>
    <property type="match status" value="1"/>
</dbReference>